<sequence length="1237" mass="137173">MATFAQHQQQTRKYRYRSGYSPPPDENYVSQHPNYAAMPDLPEEARKLLFTVEKIVAMGKGTLVNSIWATPEEKRKAGLLKEVKNERLTPPNSPDASPALPLKPNPEGLKASYWATASPTNRTAQSQPRVAAVATESTKPKDARILLPHMPGYVPPHLRGLEPKHNASVTSTRSTSSSQISLNPKAEVFVPFPARVASPQQSPTFLPTEPQSFSSQIGEPKPTFVASDMAESKVMPQIYGLETEETSMSQNVTVKHDEPYVLPHLRGRKSDEKNTPQSISSDTAESKVVPRVHNHNSEEMSISQNLTAKNDKPYVLPHLRGRSSEEKPVSSSMAASKAMPHFRTHNPEEKSSSKSMSTSNEEQTYVPSHLRGFKTEKNTPQSVSSDVADSKVMLRVLTHNSGEKSILKPVAASDEVQPYVFPHLRGLKIEKKTSQSVTITENKIPSQLPPIMQVDQKQIRAPRLGHLAAAMPKKAEFATNPTSPLSNNGEMCGVSIHSNSTAKVGNALPQITHTTSAVQSRPHTPKSKNAPVRSESAQSKPEMNNDDWFEQAKAITAVQRAAREAAAKTMQVNAFTHPVFSLNKNSDSNFQSYLDQRKNAPLVNAKIYTTKGKGSKQEVSFVPRNLLATANVTVNPLKVEDVKQKAAATSNNLPSSANTHIMRNAINVEIQKNGTASRPKKPKVENCQQKVVLESKRDATTDVSTAPKVYNGQENVNPLTKTNPHSYSSPSSNHQPSNHVVVAEEKTSRVVSSSHGWDVQLVNDAKVVHELMMADLKAQQHIPKGDALTENALAINSGFRRRDMSNSFDARVSDAGVGEESKENQLGQFQPETVQPNVTQRNETQSMEPQHKAGVLWTQGKPAAEELLDWDGSWLPAPCDWEERTAHNTSYMRDLINEWLHIEDTPSGPEFAIETRSQGFVNGLQVMNGGFQHPFDHDIKNSEDEDRRLNQTASTASTTFVRNLEKRKKSSKQMQIIHEGQHQELAAFEPGPDPFAPKIDVYLRPATKEDASGVATIYNQHVTTTFIPEDQAAISQEDIEYMIENARNEKHPFIVAVRGKVPTLLDVQGRPARFKKDAMPKYETVIGFATAETYNYGISGGRNGRSRTTLNLMLYIHPEYKRKGVGRNLLDRLVHNLNSGYAFQNACPWLNPEDDPVHESGGAGSWHQLTFHLPVFKDNDPNLPWVKRFLQNKFLFSEETRLPSVARSCPNQGPATFLDLVIFRAQAAQDGEFDAYV</sequence>
<keyword evidence="3" id="KW-1185">Reference proteome</keyword>
<protein>
    <recommendedName>
        <fullName evidence="4">N-acetyltransferase domain-containing protein</fullName>
    </recommendedName>
</protein>
<feature type="region of interest" description="Disordered" evidence="1">
    <location>
        <begin position="266"/>
        <end position="287"/>
    </location>
</feature>
<dbReference type="AlphaFoldDB" id="A0A8H4RYG5"/>
<feature type="region of interest" description="Disordered" evidence="1">
    <location>
        <begin position="709"/>
        <end position="738"/>
    </location>
</feature>
<dbReference type="Gene3D" id="3.40.630.30">
    <property type="match status" value="1"/>
</dbReference>
<evidence type="ECO:0000256" key="1">
    <source>
        <dbReference type="SAM" id="MobiDB-lite"/>
    </source>
</evidence>
<organism evidence="2 3">
    <name type="scientific">Cudoniella acicularis</name>
    <dbReference type="NCBI Taxonomy" id="354080"/>
    <lineage>
        <taxon>Eukaryota</taxon>
        <taxon>Fungi</taxon>
        <taxon>Dikarya</taxon>
        <taxon>Ascomycota</taxon>
        <taxon>Pezizomycotina</taxon>
        <taxon>Leotiomycetes</taxon>
        <taxon>Helotiales</taxon>
        <taxon>Tricladiaceae</taxon>
        <taxon>Cudoniella</taxon>
    </lineage>
</organism>
<dbReference type="CDD" id="cd04301">
    <property type="entry name" value="NAT_SF"/>
    <property type="match status" value="1"/>
</dbReference>
<dbReference type="OrthoDB" id="2129362at2759"/>
<feature type="region of interest" description="Disordered" evidence="1">
    <location>
        <begin position="81"/>
        <end position="110"/>
    </location>
</feature>
<evidence type="ECO:0000313" key="3">
    <source>
        <dbReference type="Proteomes" id="UP000566819"/>
    </source>
</evidence>
<feature type="compositionally biased region" description="Polar residues" evidence="1">
    <location>
        <begin position="712"/>
        <end position="722"/>
    </location>
</feature>
<feature type="region of interest" description="Disordered" evidence="1">
    <location>
        <begin position="320"/>
        <end position="366"/>
    </location>
</feature>
<evidence type="ECO:0000313" key="2">
    <source>
        <dbReference type="EMBL" id="KAF4637883.1"/>
    </source>
</evidence>
<reference evidence="2 3" key="1">
    <citation type="submission" date="2020-03" db="EMBL/GenBank/DDBJ databases">
        <title>Draft Genome Sequence of Cudoniella acicularis.</title>
        <authorList>
            <person name="Buettner E."/>
            <person name="Kellner H."/>
        </authorList>
    </citation>
    <scope>NUCLEOTIDE SEQUENCE [LARGE SCALE GENOMIC DNA]</scope>
    <source>
        <strain evidence="2 3">DSM 108380</strain>
    </source>
</reference>
<proteinExistence type="predicted"/>
<accession>A0A8H4RYG5</accession>
<feature type="region of interest" description="Disordered" evidence="1">
    <location>
        <begin position="514"/>
        <end position="546"/>
    </location>
</feature>
<evidence type="ECO:0008006" key="4">
    <source>
        <dbReference type="Google" id="ProtNLM"/>
    </source>
</evidence>
<feature type="compositionally biased region" description="Low complexity" evidence="1">
    <location>
        <begin position="353"/>
        <end position="362"/>
    </location>
</feature>
<feature type="region of interest" description="Disordered" evidence="1">
    <location>
        <begin position="1"/>
        <end position="27"/>
    </location>
</feature>
<feature type="compositionally biased region" description="Low complexity" evidence="1">
    <location>
        <begin position="723"/>
        <end position="738"/>
    </location>
</feature>
<gene>
    <name evidence="2" type="ORF">G7Y89_g188</name>
</gene>
<comment type="caution">
    <text evidence="2">The sequence shown here is derived from an EMBL/GenBank/DDBJ whole genome shotgun (WGS) entry which is preliminary data.</text>
</comment>
<dbReference type="Proteomes" id="UP000566819">
    <property type="component" value="Unassembled WGS sequence"/>
</dbReference>
<dbReference type="SUPFAM" id="SSF55729">
    <property type="entry name" value="Acyl-CoA N-acyltransferases (Nat)"/>
    <property type="match status" value="1"/>
</dbReference>
<dbReference type="InterPro" id="IPR016181">
    <property type="entry name" value="Acyl_CoA_acyltransferase"/>
</dbReference>
<dbReference type="EMBL" id="JAAMPI010000006">
    <property type="protein sequence ID" value="KAF4637883.1"/>
    <property type="molecule type" value="Genomic_DNA"/>
</dbReference>
<name>A0A8H4RYG5_9HELO</name>